<sequence>MTVPNVEVSEVPVELPEGKVLLDVHEADEWEAGHAARRAAHPDERVAEQAAPVRPAPPACASWANAPTRC</sequence>
<proteinExistence type="predicted"/>
<evidence type="ECO:0000313" key="3">
    <source>
        <dbReference type="Proteomes" id="UP000552097"/>
    </source>
</evidence>
<comment type="caution">
    <text evidence="2">The sequence shown here is derived from an EMBL/GenBank/DDBJ whole genome shotgun (WGS) entry which is preliminary data.</text>
</comment>
<gene>
    <name evidence="2" type="ORF">F4560_003469</name>
</gene>
<accession>A0A7W9HKD7</accession>
<evidence type="ECO:0000313" key="2">
    <source>
        <dbReference type="EMBL" id="MBB5803701.1"/>
    </source>
</evidence>
<protein>
    <submittedName>
        <fullName evidence="2">Rhodanese-related sulfurtransferase</fullName>
    </submittedName>
</protein>
<evidence type="ECO:0000256" key="1">
    <source>
        <dbReference type="SAM" id="MobiDB-lite"/>
    </source>
</evidence>
<dbReference type="GO" id="GO:0016740">
    <property type="term" value="F:transferase activity"/>
    <property type="evidence" value="ECO:0007669"/>
    <property type="project" value="UniProtKB-KW"/>
</dbReference>
<organism evidence="2 3">
    <name type="scientific">Saccharothrix ecbatanensis</name>
    <dbReference type="NCBI Taxonomy" id="1105145"/>
    <lineage>
        <taxon>Bacteria</taxon>
        <taxon>Bacillati</taxon>
        <taxon>Actinomycetota</taxon>
        <taxon>Actinomycetes</taxon>
        <taxon>Pseudonocardiales</taxon>
        <taxon>Pseudonocardiaceae</taxon>
        <taxon>Saccharothrix</taxon>
    </lineage>
</organism>
<name>A0A7W9HKD7_9PSEU</name>
<feature type="region of interest" description="Disordered" evidence="1">
    <location>
        <begin position="32"/>
        <end position="70"/>
    </location>
</feature>
<dbReference type="EMBL" id="JACHMO010000001">
    <property type="protein sequence ID" value="MBB5803701.1"/>
    <property type="molecule type" value="Genomic_DNA"/>
</dbReference>
<keyword evidence="2" id="KW-0808">Transferase</keyword>
<dbReference type="Proteomes" id="UP000552097">
    <property type="component" value="Unassembled WGS sequence"/>
</dbReference>
<reference evidence="2 3" key="1">
    <citation type="submission" date="2020-08" db="EMBL/GenBank/DDBJ databases">
        <title>Sequencing the genomes of 1000 actinobacteria strains.</title>
        <authorList>
            <person name="Klenk H.-P."/>
        </authorList>
    </citation>
    <scope>NUCLEOTIDE SEQUENCE [LARGE SCALE GENOMIC DNA]</scope>
    <source>
        <strain evidence="2 3">DSM 45486</strain>
    </source>
</reference>
<keyword evidence="3" id="KW-1185">Reference proteome</keyword>
<dbReference type="AlphaFoldDB" id="A0A7W9HKD7"/>
<feature type="compositionally biased region" description="Basic and acidic residues" evidence="1">
    <location>
        <begin position="32"/>
        <end position="47"/>
    </location>
</feature>